<gene>
    <name evidence="2" type="ORF">GCM10007315_14900</name>
</gene>
<keyword evidence="1" id="KW-0732">Signal</keyword>
<dbReference type="SUPFAM" id="SSF51261">
    <property type="entry name" value="Duplicated hybrid motif"/>
    <property type="match status" value="1"/>
</dbReference>
<feature type="signal peptide" evidence="1">
    <location>
        <begin position="1"/>
        <end position="19"/>
    </location>
</feature>
<dbReference type="Proteomes" id="UP000638981">
    <property type="component" value="Unassembled WGS sequence"/>
</dbReference>
<evidence type="ECO:0000313" key="3">
    <source>
        <dbReference type="Proteomes" id="UP000638981"/>
    </source>
</evidence>
<protein>
    <submittedName>
        <fullName evidence="2">Peptidase M23</fullName>
    </submittedName>
</protein>
<dbReference type="InterPro" id="IPR011055">
    <property type="entry name" value="Dup_hybrid_motif"/>
</dbReference>
<sequence length="386" mass="40418">MKRAFALFLSLVLAGQAPAQEAGLGAEQAAQDLQVAIVALEAAESAGDRVGALTATIRAYEEGLSALRESLRQVRIRETALADQLALKRTRVSQLIGVLTQMENDPTPLLLLHPSGPLGTVRSGMLVADVAPAVQAEVETLRSELGELRDLRALQAAAGETLMRGLQSAQAARTALSQAVSDRTDLPRRFTDDPDVLRNLLESADTLDAFAAGLAPAADDGGAVASFASAKGTLPLPALGQILLRAEEADAAGVRRPGLTLGTRPKAILTLPWPATVRYIGPLLDYGNVIVLEPGDGYLLVLAGMETVYGALGEVLPAGSPLGLMGGGEPAAADLMAGVNEGSGVQPLERLYIELRQGAKPVDPADWFELTAPPLRPRLRSQTEDE</sequence>
<dbReference type="AlphaFoldDB" id="A0A918TLP4"/>
<name>A0A918TLP4_9RHOB</name>
<reference evidence="2" key="2">
    <citation type="submission" date="2020-09" db="EMBL/GenBank/DDBJ databases">
        <authorList>
            <person name="Sun Q."/>
            <person name="Kim S."/>
        </authorList>
    </citation>
    <scope>NUCLEOTIDE SEQUENCE</scope>
    <source>
        <strain evidence="2">KCTC 23310</strain>
    </source>
</reference>
<keyword evidence="3" id="KW-1185">Reference proteome</keyword>
<dbReference type="Gene3D" id="2.70.70.10">
    <property type="entry name" value="Glucose Permease (Domain IIA)"/>
    <property type="match status" value="1"/>
</dbReference>
<dbReference type="RefSeq" id="WP_189411010.1">
    <property type="nucleotide sequence ID" value="NZ_BMYJ01000004.1"/>
</dbReference>
<proteinExistence type="predicted"/>
<accession>A0A918TLP4</accession>
<evidence type="ECO:0000313" key="2">
    <source>
        <dbReference type="EMBL" id="GHC53273.1"/>
    </source>
</evidence>
<dbReference type="EMBL" id="BMYJ01000004">
    <property type="protein sequence ID" value="GHC53273.1"/>
    <property type="molecule type" value="Genomic_DNA"/>
</dbReference>
<reference evidence="2" key="1">
    <citation type="journal article" date="2014" name="Int. J. Syst. Evol. Microbiol.">
        <title>Complete genome sequence of Corynebacterium casei LMG S-19264T (=DSM 44701T), isolated from a smear-ripened cheese.</title>
        <authorList>
            <consortium name="US DOE Joint Genome Institute (JGI-PGF)"/>
            <person name="Walter F."/>
            <person name="Albersmeier A."/>
            <person name="Kalinowski J."/>
            <person name="Ruckert C."/>
        </authorList>
    </citation>
    <scope>NUCLEOTIDE SEQUENCE</scope>
    <source>
        <strain evidence="2">KCTC 23310</strain>
    </source>
</reference>
<organism evidence="2 3">
    <name type="scientific">Neogemmobacter tilapiae</name>
    <dbReference type="NCBI Taxonomy" id="875041"/>
    <lineage>
        <taxon>Bacteria</taxon>
        <taxon>Pseudomonadati</taxon>
        <taxon>Pseudomonadota</taxon>
        <taxon>Alphaproteobacteria</taxon>
        <taxon>Rhodobacterales</taxon>
        <taxon>Paracoccaceae</taxon>
        <taxon>Neogemmobacter</taxon>
    </lineage>
</organism>
<feature type="chain" id="PRO_5037080924" evidence="1">
    <location>
        <begin position="20"/>
        <end position="386"/>
    </location>
</feature>
<comment type="caution">
    <text evidence="2">The sequence shown here is derived from an EMBL/GenBank/DDBJ whole genome shotgun (WGS) entry which is preliminary data.</text>
</comment>
<evidence type="ECO:0000256" key="1">
    <source>
        <dbReference type="SAM" id="SignalP"/>
    </source>
</evidence>